<evidence type="ECO:0000313" key="8">
    <source>
        <dbReference type="Proteomes" id="UP001595555"/>
    </source>
</evidence>
<dbReference type="PANTHER" id="PTHR21392">
    <property type="entry name" value="TRNA-URIDINE AMINOCARBOXYPROPYLTRANSFERASE 2"/>
    <property type="match status" value="1"/>
</dbReference>
<keyword evidence="4" id="KW-0819">tRNA processing</keyword>
<dbReference type="SMART" id="SM01144">
    <property type="entry name" value="DTW"/>
    <property type="match status" value="1"/>
</dbReference>
<keyword evidence="3" id="KW-0949">S-adenosyl-L-methionine</keyword>
<dbReference type="InterPro" id="IPR039262">
    <property type="entry name" value="DTWD2/TAPT"/>
</dbReference>
<reference evidence="8" key="1">
    <citation type="journal article" date="2019" name="Int. J. Syst. Evol. Microbiol.">
        <title>The Global Catalogue of Microorganisms (GCM) 10K type strain sequencing project: providing services to taxonomists for standard genome sequencing and annotation.</title>
        <authorList>
            <consortium name="The Broad Institute Genomics Platform"/>
            <consortium name="The Broad Institute Genome Sequencing Center for Infectious Disease"/>
            <person name="Wu L."/>
            <person name="Ma J."/>
        </authorList>
    </citation>
    <scope>NUCLEOTIDE SEQUENCE [LARGE SCALE GENOMIC DNA]</scope>
    <source>
        <strain evidence="8">KCTC 52237</strain>
    </source>
</reference>
<dbReference type="EC" id="2.5.1.25" evidence="1"/>
<keyword evidence="2 7" id="KW-0808">Transferase</keyword>
<proteinExistence type="inferred from homology"/>
<evidence type="ECO:0000256" key="3">
    <source>
        <dbReference type="ARBA" id="ARBA00022691"/>
    </source>
</evidence>
<dbReference type="EMBL" id="JBHRTF010000003">
    <property type="protein sequence ID" value="MFC3115254.1"/>
    <property type="molecule type" value="Genomic_DNA"/>
</dbReference>
<evidence type="ECO:0000256" key="2">
    <source>
        <dbReference type="ARBA" id="ARBA00022679"/>
    </source>
</evidence>
<dbReference type="InterPro" id="IPR005636">
    <property type="entry name" value="DTW"/>
</dbReference>
<organism evidence="7 8">
    <name type="scientific">Cellvibrio fontiphilus</name>
    <dbReference type="NCBI Taxonomy" id="1815559"/>
    <lineage>
        <taxon>Bacteria</taxon>
        <taxon>Pseudomonadati</taxon>
        <taxon>Pseudomonadota</taxon>
        <taxon>Gammaproteobacteria</taxon>
        <taxon>Cellvibrionales</taxon>
        <taxon>Cellvibrionaceae</taxon>
        <taxon>Cellvibrio</taxon>
    </lineage>
</organism>
<name>A0ABV7FH82_9GAMM</name>
<feature type="domain" description="DTW" evidence="6">
    <location>
        <begin position="7"/>
        <end position="205"/>
    </location>
</feature>
<comment type="similarity">
    <text evidence="5">Belongs to the TDD superfamily. DTWD2 family.</text>
</comment>
<evidence type="ECO:0000256" key="4">
    <source>
        <dbReference type="ARBA" id="ARBA00022694"/>
    </source>
</evidence>
<keyword evidence="8" id="KW-1185">Reference proteome</keyword>
<protein>
    <recommendedName>
        <fullName evidence="1">tRNA-uridine aminocarboxypropyltransferase</fullName>
        <ecNumber evidence="1">2.5.1.25</ecNumber>
    </recommendedName>
</protein>
<gene>
    <name evidence="7" type="ORF">ACFODX_06770</name>
</gene>
<evidence type="ECO:0000256" key="1">
    <source>
        <dbReference type="ARBA" id="ARBA00012386"/>
    </source>
</evidence>
<sequence length="209" mass="23489">MNKASHSRARCSHCLRPLPTCLCRFIQAIDNQVELVLLQHPEESTNAKNTAGLLHLSLKNSQLLVGETFADTLLQPLLYADGRLPLLLYPALADYRSLGVMPPPTTPDLSNINAQQLRLIVIDATWRKSRKMLYLNPLLQQLPLLSLDNTPASIYKIRKAHSENQLSTLEASCYALQQLERQAVHYEPLLQAMVNFIAQLAAFIPQQNN</sequence>
<dbReference type="Proteomes" id="UP001595555">
    <property type="component" value="Unassembled WGS sequence"/>
</dbReference>
<evidence type="ECO:0000313" key="7">
    <source>
        <dbReference type="EMBL" id="MFC3115254.1"/>
    </source>
</evidence>
<dbReference type="Pfam" id="PF03942">
    <property type="entry name" value="DTW"/>
    <property type="match status" value="1"/>
</dbReference>
<accession>A0ABV7FH82</accession>
<dbReference type="PANTHER" id="PTHR21392:SF0">
    <property type="entry name" value="TRNA-URIDINE AMINOCARBOXYPROPYLTRANSFERASE 2"/>
    <property type="match status" value="1"/>
</dbReference>
<dbReference type="RefSeq" id="WP_378117384.1">
    <property type="nucleotide sequence ID" value="NZ_JBHRTF010000003.1"/>
</dbReference>
<comment type="caution">
    <text evidence="7">The sequence shown here is derived from an EMBL/GenBank/DDBJ whole genome shotgun (WGS) entry which is preliminary data.</text>
</comment>
<evidence type="ECO:0000259" key="6">
    <source>
        <dbReference type="SMART" id="SM01144"/>
    </source>
</evidence>
<dbReference type="GO" id="GO:0016432">
    <property type="term" value="F:tRNA-uridine aminocarboxypropyltransferase activity"/>
    <property type="evidence" value="ECO:0007669"/>
    <property type="project" value="UniProtKB-EC"/>
</dbReference>
<evidence type="ECO:0000256" key="5">
    <source>
        <dbReference type="ARBA" id="ARBA00034489"/>
    </source>
</evidence>